<comment type="caution">
    <text evidence="1">The sequence shown here is derived from an EMBL/GenBank/DDBJ whole genome shotgun (WGS) entry which is preliminary data.</text>
</comment>
<evidence type="ECO:0000313" key="1">
    <source>
        <dbReference type="EMBL" id="OON39636.1"/>
    </source>
</evidence>
<reference evidence="1 2" key="1">
    <citation type="submission" date="2016-12" db="EMBL/GenBank/DDBJ databases">
        <title>Izhakiella australiana sp. nov. of genus Izhakiella isolated from Australian desert.</title>
        <authorList>
            <person name="Ji M."/>
        </authorList>
    </citation>
    <scope>NUCLEOTIDE SEQUENCE [LARGE SCALE GENOMIC DNA]</scope>
    <source>
        <strain evidence="1 2">D4N98</strain>
    </source>
</reference>
<gene>
    <name evidence="1" type="ORF">BTJ39_13385</name>
</gene>
<name>A0A1S8YLI5_9GAMM</name>
<evidence type="ECO:0000313" key="2">
    <source>
        <dbReference type="Proteomes" id="UP000190667"/>
    </source>
</evidence>
<accession>A0A1S8YLI5</accession>
<sequence>MQAALPSQIKKKLFVIAEKFSWENEFHIRITDYEPSYNDKTLTILLTTHEVSVDIPSMDLTHAEIESMEKMKADIANKTEGKIRLIDEQIQTLRSIENK</sequence>
<dbReference type="OrthoDB" id="6636772at2"/>
<dbReference type="EMBL" id="MRUL01000008">
    <property type="protein sequence ID" value="OON39636.1"/>
    <property type="molecule type" value="Genomic_DNA"/>
</dbReference>
<dbReference type="Proteomes" id="UP000190667">
    <property type="component" value="Unassembled WGS sequence"/>
</dbReference>
<keyword evidence="2" id="KW-1185">Reference proteome</keyword>
<protein>
    <submittedName>
        <fullName evidence="1">Uncharacterized protein</fullName>
    </submittedName>
</protein>
<dbReference type="AlphaFoldDB" id="A0A1S8YLI5"/>
<dbReference type="RefSeq" id="WP_078003202.1">
    <property type="nucleotide sequence ID" value="NZ_MRUL01000008.1"/>
</dbReference>
<organism evidence="1 2">
    <name type="scientific">Izhakiella australiensis</name>
    <dbReference type="NCBI Taxonomy" id="1926881"/>
    <lineage>
        <taxon>Bacteria</taxon>
        <taxon>Pseudomonadati</taxon>
        <taxon>Pseudomonadota</taxon>
        <taxon>Gammaproteobacteria</taxon>
        <taxon>Enterobacterales</taxon>
        <taxon>Erwiniaceae</taxon>
        <taxon>Izhakiella</taxon>
    </lineage>
</organism>
<dbReference type="STRING" id="1926881.BTJ39_13385"/>
<proteinExistence type="predicted"/>